<dbReference type="STRING" id="523791.Kkor_1917"/>
<dbReference type="AlphaFoldDB" id="C7R699"/>
<dbReference type="RefSeq" id="WP_015780932.1">
    <property type="nucleotide sequence ID" value="NC_013166.1"/>
</dbReference>
<evidence type="ECO:0000313" key="2">
    <source>
        <dbReference type="EMBL" id="ACV27327.1"/>
    </source>
</evidence>
<dbReference type="OrthoDB" id="6193659at2"/>
<dbReference type="HOGENOM" id="CLU_1341765_0_0_6"/>
<dbReference type="InterPro" id="IPR011652">
    <property type="entry name" value="MORN_2"/>
</dbReference>
<evidence type="ECO:0000256" key="1">
    <source>
        <dbReference type="SAM" id="SignalP"/>
    </source>
</evidence>
<organism evidence="2 3">
    <name type="scientific">Kangiella koreensis (strain DSM 16069 / JCM 12317 / KCTC 12182 / SW-125)</name>
    <dbReference type="NCBI Taxonomy" id="523791"/>
    <lineage>
        <taxon>Bacteria</taxon>
        <taxon>Pseudomonadati</taxon>
        <taxon>Pseudomonadota</taxon>
        <taxon>Gammaproteobacteria</taxon>
        <taxon>Kangiellales</taxon>
        <taxon>Kangiellaceae</taxon>
        <taxon>Kangiella</taxon>
    </lineage>
</organism>
<dbReference type="Gene3D" id="3.90.930.1">
    <property type="match status" value="1"/>
</dbReference>
<reference evidence="2 3" key="1">
    <citation type="journal article" date="2009" name="Stand. Genomic Sci.">
        <title>Complete genome sequence of Kangiella koreensis type strain (SW-125).</title>
        <authorList>
            <person name="Han C."/>
            <person name="Sikorski J."/>
            <person name="Lapidus A."/>
            <person name="Nolan M."/>
            <person name="Glavina Del Rio T."/>
            <person name="Tice H."/>
            <person name="Cheng J.F."/>
            <person name="Lucas S."/>
            <person name="Chen F."/>
            <person name="Copeland A."/>
            <person name="Ivanova N."/>
            <person name="Mavromatis K."/>
            <person name="Ovchinnikova G."/>
            <person name="Pati A."/>
            <person name="Bruce D."/>
            <person name="Goodwin L."/>
            <person name="Pitluck S."/>
            <person name="Chen A."/>
            <person name="Palaniappan K."/>
            <person name="Land M."/>
            <person name="Hauser L."/>
            <person name="Chang Y.J."/>
            <person name="Jeffries C.D."/>
            <person name="Chain P."/>
            <person name="Saunders E."/>
            <person name="Brettin T."/>
            <person name="Goker M."/>
            <person name="Tindall B.J."/>
            <person name="Bristow J."/>
            <person name="Eisen J.A."/>
            <person name="Markowitz V."/>
            <person name="Hugenholtz P."/>
            <person name="Kyrpides N.C."/>
            <person name="Klenk H.P."/>
            <person name="Detter J.C."/>
        </authorList>
    </citation>
    <scope>NUCLEOTIDE SEQUENCE [LARGE SCALE GENOMIC DNA]</scope>
    <source>
        <strain evidence="3">DSM 16069 / KCTC 12182 / SW-125</strain>
    </source>
</reference>
<keyword evidence="1" id="KW-0732">Signal</keyword>
<dbReference type="EMBL" id="CP001707">
    <property type="protein sequence ID" value="ACV27327.1"/>
    <property type="molecule type" value="Genomic_DNA"/>
</dbReference>
<dbReference type="InParanoid" id="C7R699"/>
<dbReference type="KEGG" id="kko:Kkor_1917"/>
<feature type="signal peptide" evidence="1">
    <location>
        <begin position="1"/>
        <end position="18"/>
    </location>
</feature>
<protein>
    <recommendedName>
        <fullName evidence="4">MORN variant repeat protein</fullName>
    </recommendedName>
</protein>
<keyword evidence="3" id="KW-1185">Reference proteome</keyword>
<gene>
    <name evidence="2" type="ordered locus">Kkor_1917</name>
</gene>
<proteinExistence type="predicted"/>
<dbReference type="Proteomes" id="UP000001231">
    <property type="component" value="Chromosome"/>
</dbReference>
<name>C7R699_KANKD</name>
<evidence type="ECO:0000313" key="3">
    <source>
        <dbReference type="Proteomes" id="UP000001231"/>
    </source>
</evidence>
<sequence>MKFLIIVLSIFLISATHAAEQSEPFDYTKIKPEHFDKLEDDQQFTDEQGLTFKIENTKYARGIYIQHEVNGKKRWKKHGAFYRLYEGRVTEMQEYVLGEKHGLRETYRKDGKVQFREHYQRDKKHGLWEQFNDKGNKVAQCDYVDNQKHGKCYDYHSNGEINFDKDYVNGKRHGQVLQYRSNGKLVGRSTYTEGKKVGKTVWTH</sequence>
<accession>C7R699</accession>
<feature type="chain" id="PRO_5002981273" description="MORN variant repeat protein" evidence="1">
    <location>
        <begin position="19"/>
        <end position="204"/>
    </location>
</feature>
<dbReference type="SUPFAM" id="SSF82185">
    <property type="entry name" value="Histone H3 K4-specific methyltransferase SET7/9 N-terminal domain"/>
    <property type="match status" value="1"/>
</dbReference>
<evidence type="ECO:0008006" key="4">
    <source>
        <dbReference type="Google" id="ProtNLM"/>
    </source>
</evidence>
<dbReference type="Pfam" id="PF07661">
    <property type="entry name" value="MORN_2"/>
    <property type="match status" value="2"/>
</dbReference>
<dbReference type="eggNOG" id="COG2849">
    <property type="taxonomic scope" value="Bacteria"/>
</dbReference>